<evidence type="ECO:0000313" key="2">
    <source>
        <dbReference type="Proteomes" id="UP001359559"/>
    </source>
</evidence>
<dbReference type="Proteomes" id="UP001359559">
    <property type="component" value="Unassembled WGS sequence"/>
</dbReference>
<dbReference type="AlphaFoldDB" id="A0AAN9I5K6"/>
<reference evidence="1 2" key="1">
    <citation type="submission" date="2024-01" db="EMBL/GenBank/DDBJ databases">
        <title>The genomes of 5 underutilized Papilionoideae crops provide insights into root nodulation and disease resistance.</title>
        <authorList>
            <person name="Yuan L."/>
        </authorList>
    </citation>
    <scope>NUCLEOTIDE SEQUENCE [LARGE SCALE GENOMIC DNA]</scope>
    <source>
        <strain evidence="1">LY-2023</strain>
        <tissue evidence="1">Leaf</tissue>
    </source>
</reference>
<organism evidence="1 2">
    <name type="scientific">Clitoria ternatea</name>
    <name type="common">Butterfly pea</name>
    <dbReference type="NCBI Taxonomy" id="43366"/>
    <lineage>
        <taxon>Eukaryota</taxon>
        <taxon>Viridiplantae</taxon>
        <taxon>Streptophyta</taxon>
        <taxon>Embryophyta</taxon>
        <taxon>Tracheophyta</taxon>
        <taxon>Spermatophyta</taxon>
        <taxon>Magnoliopsida</taxon>
        <taxon>eudicotyledons</taxon>
        <taxon>Gunneridae</taxon>
        <taxon>Pentapetalae</taxon>
        <taxon>rosids</taxon>
        <taxon>fabids</taxon>
        <taxon>Fabales</taxon>
        <taxon>Fabaceae</taxon>
        <taxon>Papilionoideae</taxon>
        <taxon>50 kb inversion clade</taxon>
        <taxon>NPAAA clade</taxon>
        <taxon>indigoferoid/millettioid clade</taxon>
        <taxon>Phaseoleae</taxon>
        <taxon>Clitoria</taxon>
    </lineage>
</organism>
<evidence type="ECO:0000313" key="1">
    <source>
        <dbReference type="EMBL" id="KAK7265869.1"/>
    </source>
</evidence>
<gene>
    <name evidence="1" type="ORF">RJT34_33493</name>
</gene>
<proteinExistence type="predicted"/>
<name>A0AAN9I5K6_CLITE</name>
<keyword evidence="2" id="KW-1185">Reference proteome</keyword>
<accession>A0AAN9I5K6</accession>
<comment type="caution">
    <text evidence="1">The sequence shown here is derived from an EMBL/GenBank/DDBJ whole genome shotgun (WGS) entry which is preliminary data.</text>
</comment>
<sequence length="194" mass="21712">MEVTRQTIQILPSVYIFSLQLMLQTKTELSDYVFVQQRFSIAEEPKYTESGNSSEQIDLSLKLSLCGENAEEKILFKSSRVEEKAKSSSMVENGAEEGVCMDRSFSMPAEFEKGLVRFGDLQTMRRVRSRKRLLLEKMRRTAASEAAKFLAVSPRPPPAGAQPLPHSIHELKALSSPCGDSWFEGNLISLSSVC</sequence>
<dbReference type="EMBL" id="JAYKXN010000008">
    <property type="protein sequence ID" value="KAK7265869.1"/>
    <property type="molecule type" value="Genomic_DNA"/>
</dbReference>
<protein>
    <submittedName>
        <fullName evidence="1">Uncharacterized protein</fullName>
    </submittedName>
</protein>